<accession>A0A6J5UC71</accession>
<sequence>MELALQIIAATCKASYQKLLRQKRENLHKIFLTNDRPNFKFLKWFKWKIVSFKSPVSFSLNAFMLHFCTTFIDMLYLIFDASVHLGLSVLISIGGYGLAKSH</sequence>
<keyword evidence="1" id="KW-0472">Membrane</keyword>
<reference evidence="2 3" key="1">
    <citation type="submission" date="2020-05" db="EMBL/GenBank/DDBJ databases">
        <authorList>
            <person name="Campoy J."/>
            <person name="Schneeberger K."/>
            <person name="Spophaly S."/>
        </authorList>
    </citation>
    <scope>NUCLEOTIDE SEQUENCE [LARGE SCALE GENOMIC DNA]</scope>
    <source>
        <strain evidence="2">PruArmRojPasFocal</strain>
    </source>
</reference>
<gene>
    <name evidence="2" type="ORF">CURHAP_LOCUS20058</name>
</gene>
<keyword evidence="1" id="KW-1133">Transmembrane helix</keyword>
<dbReference type="Proteomes" id="UP000507222">
    <property type="component" value="Unassembled WGS sequence"/>
</dbReference>
<protein>
    <submittedName>
        <fullName evidence="2">Uncharacterized protein</fullName>
    </submittedName>
</protein>
<dbReference type="EMBL" id="CAEKDK010000003">
    <property type="protein sequence ID" value="CAB4273034.1"/>
    <property type="molecule type" value="Genomic_DNA"/>
</dbReference>
<proteinExistence type="predicted"/>
<name>A0A6J5UC71_PRUAR</name>
<evidence type="ECO:0000256" key="1">
    <source>
        <dbReference type="SAM" id="Phobius"/>
    </source>
</evidence>
<feature type="transmembrane region" description="Helical" evidence="1">
    <location>
        <begin position="83"/>
        <end position="99"/>
    </location>
</feature>
<dbReference type="AlphaFoldDB" id="A0A6J5UC71"/>
<organism evidence="2 3">
    <name type="scientific">Prunus armeniaca</name>
    <name type="common">Apricot</name>
    <name type="synonym">Armeniaca vulgaris</name>
    <dbReference type="NCBI Taxonomy" id="36596"/>
    <lineage>
        <taxon>Eukaryota</taxon>
        <taxon>Viridiplantae</taxon>
        <taxon>Streptophyta</taxon>
        <taxon>Embryophyta</taxon>
        <taxon>Tracheophyta</taxon>
        <taxon>Spermatophyta</taxon>
        <taxon>Magnoliopsida</taxon>
        <taxon>eudicotyledons</taxon>
        <taxon>Gunneridae</taxon>
        <taxon>Pentapetalae</taxon>
        <taxon>rosids</taxon>
        <taxon>fabids</taxon>
        <taxon>Rosales</taxon>
        <taxon>Rosaceae</taxon>
        <taxon>Amygdaloideae</taxon>
        <taxon>Amygdaleae</taxon>
        <taxon>Prunus</taxon>
    </lineage>
</organism>
<keyword evidence="1" id="KW-0812">Transmembrane</keyword>
<evidence type="ECO:0000313" key="3">
    <source>
        <dbReference type="Proteomes" id="UP000507222"/>
    </source>
</evidence>
<evidence type="ECO:0000313" key="2">
    <source>
        <dbReference type="EMBL" id="CAB4273034.1"/>
    </source>
</evidence>